<evidence type="ECO:0000313" key="1">
    <source>
        <dbReference type="EMBL" id="TPX57728.1"/>
    </source>
</evidence>
<reference evidence="1 2" key="1">
    <citation type="journal article" date="2019" name="Sci. Rep.">
        <title>Comparative genomics of chytrid fungi reveal insights into the obligate biotrophic and pathogenic lifestyle of Synchytrium endobioticum.</title>
        <authorList>
            <person name="van de Vossenberg B.T.L.H."/>
            <person name="Warris S."/>
            <person name="Nguyen H.D.T."/>
            <person name="van Gent-Pelzer M.P.E."/>
            <person name="Joly D.L."/>
            <person name="van de Geest H.C."/>
            <person name="Bonants P.J.M."/>
            <person name="Smith D.S."/>
            <person name="Levesque C.A."/>
            <person name="van der Lee T.A.J."/>
        </authorList>
    </citation>
    <scope>NUCLEOTIDE SEQUENCE [LARGE SCALE GENOMIC DNA]</scope>
    <source>
        <strain evidence="1 2">CBS 809.83</strain>
    </source>
</reference>
<gene>
    <name evidence="1" type="ORF">PhCBS80983_g03622</name>
</gene>
<dbReference type="EMBL" id="QEAQ01000048">
    <property type="protein sequence ID" value="TPX57728.1"/>
    <property type="molecule type" value="Genomic_DNA"/>
</dbReference>
<dbReference type="Proteomes" id="UP000318582">
    <property type="component" value="Unassembled WGS sequence"/>
</dbReference>
<dbReference type="AlphaFoldDB" id="A0A507E3L4"/>
<proteinExistence type="predicted"/>
<evidence type="ECO:0000313" key="2">
    <source>
        <dbReference type="Proteomes" id="UP000318582"/>
    </source>
</evidence>
<name>A0A507E3L4_9FUNG</name>
<dbReference type="PROSITE" id="PS51257">
    <property type="entry name" value="PROKAR_LIPOPROTEIN"/>
    <property type="match status" value="1"/>
</dbReference>
<sequence length="122" mass="13410">MSRKRAASPSLSAETTTRRLRYCFFSNTVGACTPSTSDYYRLAAPAAGTAGLDAGFYEAINSVGLTEAWQQAQGTGEELWSCHAHYVWCLTQGKHRNDVCQFLFPDWEEPADRMEGTSSSNG</sequence>
<keyword evidence="2" id="KW-1185">Reference proteome</keyword>
<protein>
    <submittedName>
        <fullName evidence="1">Uncharacterized protein</fullName>
    </submittedName>
</protein>
<organism evidence="1 2">
    <name type="scientific">Powellomyces hirtus</name>
    <dbReference type="NCBI Taxonomy" id="109895"/>
    <lineage>
        <taxon>Eukaryota</taxon>
        <taxon>Fungi</taxon>
        <taxon>Fungi incertae sedis</taxon>
        <taxon>Chytridiomycota</taxon>
        <taxon>Chytridiomycota incertae sedis</taxon>
        <taxon>Chytridiomycetes</taxon>
        <taxon>Spizellomycetales</taxon>
        <taxon>Powellomycetaceae</taxon>
        <taxon>Powellomyces</taxon>
    </lineage>
</organism>
<accession>A0A507E3L4</accession>
<comment type="caution">
    <text evidence="1">The sequence shown here is derived from an EMBL/GenBank/DDBJ whole genome shotgun (WGS) entry which is preliminary data.</text>
</comment>